<dbReference type="AlphaFoldDB" id="A0A1G5QK73"/>
<dbReference type="InterPro" id="IPR050483">
    <property type="entry name" value="CoA-transferase_III_domain"/>
</dbReference>
<gene>
    <name evidence="2" type="ORF">SAMN04488118_104356</name>
</gene>
<dbReference type="STRING" id="1156985.SAMN04488118_104356"/>
<protein>
    <submittedName>
        <fullName evidence="2">Crotonobetainyl-CoA:carnitine CoA-transferase CaiB</fullName>
    </submittedName>
</protein>
<dbReference type="InterPro" id="IPR044855">
    <property type="entry name" value="CoA-Trfase_III_dom3_sf"/>
</dbReference>
<dbReference type="Gene3D" id="3.40.50.10540">
    <property type="entry name" value="Crotonobetainyl-coa:carnitine coa-transferase, domain 1"/>
    <property type="match status" value="1"/>
</dbReference>
<name>A0A1G5QK73_9RHOB</name>
<dbReference type="PANTHER" id="PTHR48207:SF4">
    <property type="entry name" value="BLL6097 PROTEIN"/>
    <property type="match status" value="1"/>
</dbReference>
<organism evidence="2 3">
    <name type="scientific">Epibacterium ulvae</name>
    <dbReference type="NCBI Taxonomy" id="1156985"/>
    <lineage>
        <taxon>Bacteria</taxon>
        <taxon>Pseudomonadati</taxon>
        <taxon>Pseudomonadota</taxon>
        <taxon>Alphaproteobacteria</taxon>
        <taxon>Rhodobacterales</taxon>
        <taxon>Roseobacteraceae</taxon>
        <taxon>Epibacterium</taxon>
    </lineage>
</organism>
<dbReference type="Gene3D" id="3.30.1540.10">
    <property type="entry name" value="formyl-coa transferase, domain 3"/>
    <property type="match status" value="1"/>
</dbReference>
<proteinExistence type="predicted"/>
<keyword evidence="1 2" id="KW-0808">Transferase</keyword>
<evidence type="ECO:0000256" key="1">
    <source>
        <dbReference type="ARBA" id="ARBA00022679"/>
    </source>
</evidence>
<accession>A0A1G5QK73</accession>
<dbReference type="Pfam" id="PF02515">
    <property type="entry name" value="CoA_transf_3"/>
    <property type="match status" value="1"/>
</dbReference>
<evidence type="ECO:0000313" key="2">
    <source>
        <dbReference type="EMBL" id="SCZ62255.1"/>
    </source>
</evidence>
<dbReference type="PANTHER" id="PTHR48207">
    <property type="entry name" value="SUCCINATE--HYDROXYMETHYLGLUTARATE COA-TRANSFERASE"/>
    <property type="match status" value="1"/>
</dbReference>
<dbReference type="Proteomes" id="UP000198767">
    <property type="component" value="Unassembled WGS sequence"/>
</dbReference>
<dbReference type="InterPro" id="IPR023606">
    <property type="entry name" value="CoA-Trfase_III_dom_1_sf"/>
</dbReference>
<evidence type="ECO:0000313" key="3">
    <source>
        <dbReference type="Proteomes" id="UP000198767"/>
    </source>
</evidence>
<dbReference type="EMBL" id="FMWG01000004">
    <property type="protein sequence ID" value="SCZ62255.1"/>
    <property type="molecule type" value="Genomic_DNA"/>
</dbReference>
<dbReference type="GO" id="GO:0008410">
    <property type="term" value="F:CoA-transferase activity"/>
    <property type="evidence" value="ECO:0007669"/>
    <property type="project" value="TreeGrafter"/>
</dbReference>
<keyword evidence="3" id="KW-1185">Reference proteome</keyword>
<sequence>MGMSGALNNIKVLDITHVLAGPFCAYQLGLLGADVLKIESPTDPDCARGRGPDDAANAEGLGLNYLVQGGNKRALAIDLATPEGKAILLRLVRNADVLVENYATDALAGLGLGYDVLAQKNPNLIHCSITGYGDTGPNAKMGAYDNVIQAVSGTIAQCSGVKPGVSFVDYSTGYCAAFAVSAALIQRMNTGKGCHISVSMLEVAMQIMSPEVAAVQHPVQADRGKEAGISAYDTSDGRLMLGAFRAQQYKALYQVLAGLGHEVAEIADIQNWPDIWAISDVAKNRLAAVFAEQTTDEWITVLRRVGLPVEPVKTLQDAVQNPQLAARRYFVPSSRDPQVTLPQAAYHMSEGGPALVTDAPKHGEHSVAVLSELGLSDQEISDLVKNGIVVA</sequence>
<dbReference type="InterPro" id="IPR003673">
    <property type="entry name" value="CoA-Trfase_fam_III"/>
</dbReference>
<dbReference type="SUPFAM" id="SSF89796">
    <property type="entry name" value="CoA-transferase family III (CaiB/BaiF)"/>
    <property type="match status" value="1"/>
</dbReference>
<reference evidence="2 3" key="1">
    <citation type="submission" date="2016-10" db="EMBL/GenBank/DDBJ databases">
        <authorList>
            <person name="de Groot N.N."/>
        </authorList>
    </citation>
    <scope>NUCLEOTIDE SEQUENCE [LARGE SCALE GENOMIC DNA]</scope>
    <source>
        <strain evidence="2 3">U95</strain>
    </source>
</reference>